<keyword evidence="7 10" id="KW-1133">Transmembrane helix</keyword>
<evidence type="ECO:0000256" key="5">
    <source>
        <dbReference type="ARBA" id="ARBA00022519"/>
    </source>
</evidence>
<comment type="subcellular location">
    <subcellularLocation>
        <location evidence="1">Cell inner membrane</location>
        <topology evidence="1">Multi-pass membrane protein</topology>
    </subcellularLocation>
    <subcellularLocation>
        <location evidence="9">Cell membrane</location>
        <topology evidence="9">Multi-pass membrane protein</topology>
    </subcellularLocation>
</comment>
<sequence length="117" mass="12065">MSRTVPARGALVAWACLTVAIVAEVVGTSFMAHAARDGGWTGYLIMAGALALSYYFLALSVRRIAVGVAYAVWEGLGLTLLTVVGLTVFGESLSLQQLAGLVLAVVGIVCVTLGEAH</sequence>
<evidence type="ECO:0000256" key="10">
    <source>
        <dbReference type="SAM" id="Phobius"/>
    </source>
</evidence>
<evidence type="ECO:0000256" key="1">
    <source>
        <dbReference type="ARBA" id="ARBA00004429"/>
    </source>
</evidence>
<dbReference type="GO" id="GO:0031460">
    <property type="term" value="P:glycine betaine transport"/>
    <property type="evidence" value="ECO:0007669"/>
    <property type="project" value="TreeGrafter"/>
</dbReference>
<reference evidence="11" key="4">
    <citation type="journal article" date="2020" name="Front. Microbiol.">
        <title>Genetic Variants of the DSF Quorum Sensing System in Stenotrophomonas maltophilia Influence Virulence and Resistance Phenotypes Among Genotypically Diverse Clinical Isolates.</title>
        <authorList>
            <person name="Yero D."/>
            <person name="Huedo P."/>
            <person name="Conchillo-Sole O."/>
            <person name="Martinez-Servat S."/>
            <person name="Mamat U."/>
            <person name="Coves X."/>
            <person name="Llanas F."/>
            <person name="Roca I."/>
            <person name="Vila J."/>
            <person name="Schaible U.E."/>
            <person name="Daura X."/>
            <person name="Gibert I."/>
        </authorList>
    </citation>
    <scope>NUCLEOTIDE SEQUENCE</scope>
    <source>
        <strain evidence="11">OG156</strain>
    </source>
</reference>
<evidence type="ECO:0000256" key="8">
    <source>
        <dbReference type="ARBA" id="ARBA00023136"/>
    </source>
</evidence>
<feature type="transmembrane region" description="Helical" evidence="10">
    <location>
        <begin position="95"/>
        <end position="114"/>
    </location>
</feature>
<evidence type="ECO:0000313" key="13">
    <source>
        <dbReference type="EMBL" id="PZS93994.1"/>
    </source>
</evidence>
<dbReference type="Proteomes" id="UP000822271">
    <property type="component" value="Unassembled WGS sequence"/>
</dbReference>
<dbReference type="GO" id="GO:0015199">
    <property type="term" value="F:amino-acid betaine transmembrane transporter activity"/>
    <property type="evidence" value="ECO:0007669"/>
    <property type="project" value="TreeGrafter"/>
</dbReference>
<gene>
    <name evidence="13" type="ORF">A7X83_00375</name>
    <name evidence="12" type="ORF">B9Y64_11295</name>
    <name evidence="11" type="ORF">D7Y33_11995</name>
</gene>
<feature type="transmembrane region" description="Helical" evidence="10">
    <location>
        <begin position="40"/>
        <end position="57"/>
    </location>
</feature>
<dbReference type="InterPro" id="IPR000390">
    <property type="entry name" value="Small_drug/metabolite_transptr"/>
</dbReference>
<evidence type="ECO:0000256" key="6">
    <source>
        <dbReference type="ARBA" id="ARBA00022692"/>
    </source>
</evidence>
<dbReference type="EMBL" id="RAUE01000018">
    <property type="protein sequence ID" value="MBA0311718.1"/>
    <property type="molecule type" value="Genomic_DNA"/>
</dbReference>
<dbReference type="RefSeq" id="WP_019659945.1">
    <property type="nucleotide sequence ID" value="NZ_CBCPIZ010000013.1"/>
</dbReference>
<evidence type="ECO:0000256" key="7">
    <source>
        <dbReference type="ARBA" id="ARBA00022989"/>
    </source>
</evidence>
<dbReference type="InterPro" id="IPR045324">
    <property type="entry name" value="Small_multidrug_res"/>
</dbReference>
<protein>
    <recommendedName>
        <fullName evidence="3">Spermidine export protein MdtJ</fullName>
    </recommendedName>
</protein>
<dbReference type="GO" id="GO:0015220">
    <property type="term" value="F:choline transmembrane transporter activity"/>
    <property type="evidence" value="ECO:0007669"/>
    <property type="project" value="TreeGrafter"/>
</dbReference>
<feature type="transmembrane region" description="Helical" evidence="10">
    <location>
        <begin position="64"/>
        <end position="89"/>
    </location>
</feature>
<evidence type="ECO:0000256" key="3">
    <source>
        <dbReference type="ARBA" id="ARBA00021112"/>
    </source>
</evidence>
<dbReference type="Gene3D" id="1.10.3730.20">
    <property type="match status" value="1"/>
</dbReference>
<evidence type="ECO:0000256" key="9">
    <source>
        <dbReference type="RuleBase" id="RU003942"/>
    </source>
</evidence>
<proteinExistence type="inferred from homology"/>
<reference evidence="13 15" key="1">
    <citation type="submission" date="2016-05" db="EMBL/GenBank/DDBJ databases">
        <authorList>
            <person name="Lavstsen T."/>
            <person name="Jespersen J.S."/>
        </authorList>
    </citation>
    <scope>NUCLEOTIDE SEQUENCE [LARGE SCALE GENOMIC DNA]</scope>
    <source>
        <strain evidence="13 15">SM-5815</strain>
    </source>
</reference>
<dbReference type="EMBL" id="LXXM01000112">
    <property type="protein sequence ID" value="PZS93994.1"/>
    <property type="molecule type" value="Genomic_DNA"/>
</dbReference>
<reference evidence="11" key="3">
    <citation type="submission" date="2018-09" db="EMBL/GenBank/DDBJ databases">
        <authorList>
            <person name="Groschel M."/>
            <person name="Kohl T."/>
            <person name="Conchillo-Sole O."/>
            <person name="Mamat U."/>
            <person name="Yero D."/>
            <person name="Niemann S."/>
            <person name="Daura X."/>
            <person name="Gibert I."/>
        </authorList>
    </citation>
    <scope>NUCLEOTIDE SEQUENCE</scope>
    <source>
        <strain evidence="11">OG156</strain>
    </source>
</reference>
<comment type="caution">
    <text evidence="13">The sequence shown here is derived from an EMBL/GenBank/DDBJ whole genome shotgun (WGS) entry which is preliminary data.</text>
</comment>
<dbReference type="GeneID" id="90525142"/>
<reference evidence="12 14" key="2">
    <citation type="journal article" date="2017" name="Front. Microbiol.">
        <title>Double-Face Meets the Bacterial World: The Opportunistic Pathogen Stenotrophomonas maltophilia.</title>
        <authorList>
            <person name="Lira F."/>
            <person name="Berg G."/>
            <person name="Martinez J.L."/>
        </authorList>
    </citation>
    <scope>NUCLEOTIDE SEQUENCE [LARGE SCALE GENOMIC DNA]</scope>
    <source>
        <strain evidence="12 14">EA1</strain>
    </source>
</reference>
<dbReference type="SUPFAM" id="SSF103481">
    <property type="entry name" value="Multidrug resistance efflux transporter EmrE"/>
    <property type="match status" value="1"/>
</dbReference>
<dbReference type="GO" id="GO:1903711">
    <property type="term" value="P:spermidine transmembrane transport"/>
    <property type="evidence" value="ECO:0007669"/>
    <property type="project" value="TreeGrafter"/>
</dbReference>
<organism evidence="13 15">
    <name type="scientific">Stenotrophomonas maltophilia</name>
    <name type="common">Pseudomonas maltophilia</name>
    <name type="synonym">Xanthomonas maltophilia</name>
    <dbReference type="NCBI Taxonomy" id="40324"/>
    <lineage>
        <taxon>Bacteria</taxon>
        <taxon>Pseudomonadati</taxon>
        <taxon>Pseudomonadota</taxon>
        <taxon>Gammaproteobacteria</taxon>
        <taxon>Lysobacterales</taxon>
        <taxon>Lysobacteraceae</taxon>
        <taxon>Stenotrophomonas</taxon>
        <taxon>Stenotrophomonas maltophilia group</taxon>
    </lineage>
</organism>
<evidence type="ECO:0000313" key="15">
    <source>
        <dbReference type="Proteomes" id="UP000249614"/>
    </source>
</evidence>
<dbReference type="GO" id="GO:0015297">
    <property type="term" value="F:antiporter activity"/>
    <property type="evidence" value="ECO:0007669"/>
    <property type="project" value="TreeGrafter"/>
</dbReference>
<keyword evidence="6 9" id="KW-0812">Transmembrane</keyword>
<evidence type="ECO:0000256" key="2">
    <source>
        <dbReference type="ARBA" id="ARBA00011358"/>
    </source>
</evidence>
<dbReference type="InterPro" id="IPR037185">
    <property type="entry name" value="EmrE-like"/>
</dbReference>
<dbReference type="EMBL" id="NEQV01000003">
    <property type="protein sequence ID" value="PJL28915.1"/>
    <property type="molecule type" value="Genomic_DNA"/>
</dbReference>
<dbReference type="OrthoDB" id="9808638at2"/>
<evidence type="ECO:0000313" key="12">
    <source>
        <dbReference type="EMBL" id="PJL28915.1"/>
    </source>
</evidence>
<keyword evidence="4" id="KW-1003">Cell membrane</keyword>
<comment type="similarity">
    <text evidence="9">Belongs to the drug/metabolite transporter (DMT) superfamily. Small multidrug resistance (SMR) (TC 2.A.7.1) family.</text>
</comment>
<keyword evidence="8 10" id="KW-0472">Membrane</keyword>
<dbReference type="PANTHER" id="PTHR30561:SF2">
    <property type="entry name" value="SPERMIDINE EXPORT PROTEIN MDTJ"/>
    <property type="match status" value="1"/>
</dbReference>
<name>A0A0K2IXV5_STEMA</name>
<evidence type="ECO:0000256" key="4">
    <source>
        <dbReference type="ARBA" id="ARBA00022475"/>
    </source>
</evidence>
<evidence type="ECO:0000313" key="14">
    <source>
        <dbReference type="Proteomes" id="UP000230167"/>
    </source>
</evidence>
<accession>A0A0K2IXV5</accession>
<dbReference type="Proteomes" id="UP000249614">
    <property type="component" value="Unassembled WGS sequence"/>
</dbReference>
<dbReference type="GO" id="GO:0005886">
    <property type="term" value="C:plasma membrane"/>
    <property type="evidence" value="ECO:0007669"/>
    <property type="project" value="UniProtKB-SubCell"/>
</dbReference>
<comment type="subunit">
    <text evidence="2">Forms a complex with MdtI.</text>
</comment>
<keyword evidence="5" id="KW-0997">Cell inner membrane</keyword>
<evidence type="ECO:0000313" key="11">
    <source>
        <dbReference type="EMBL" id="MBA0311718.1"/>
    </source>
</evidence>
<dbReference type="PANTHER" id="PTHR30561">
    <property type="entry name" value="SMR FAMILY PROTON-DEPENDENT DRUG EFFLUX TRANSPORTER SUGE"/>
    <property type="match status" value="1"/>
</dbReference>
<dbReference type="Pfam" id="PF00893">
    <property type="entry name" value="Multi_Drug_Res"/>
    <property type="match status" value="1"/>
</dbReference>
<feature type="transmembrane region" description="Helical" evidence="10">
    <location>
        <begin position="12"/>
        <end position="34"/>
    </location>
</feature>
<dbReference type="AlphaFoldDB" id="A0A0K2IXV5"/>
<dbReference type="Proteomes" id="UP000230167">
    <property type="component" value="Unassembled WGS sequence"/>
</dbReference>